<name>A0A101NTL3_9ACTN</name>
<evidence type="ECO:0000313" key="3">
    <source>
        <dbReference type="Proteomes" id="UP000053127"/>
    </source>
</evidence>
<accession>A0A101NTL3</accession>
<dbReference type="Proteomes" id="UP000053127">
    <property type="component" value="Unassembled WGS sequence"/>
</dbReference>
<comment type="caution">
    <text evidence="2">The sequence shown here is derived from an EMBL/GenBank/DDBJ whole genome shotgun (WGS) entry which is preliminary data.</text>
</comment>
<proteinExistence type="predicted"/>
<feature type="region of interest" description="Disordered" evidence="1">
    <location>
        <begin position="1"/>
        <end position="23"/>
    </location>
</feature>
<dbReference type="AlphaFoldDB" id="A0A101NTL3"/>
<protein>
    <submittedName>
        <fullName evidence="2">Uncharacterized protein</fullName>
    </submittedName>
</protein>
<dbReference type="EMBL" id="LMWN01000068">
    <property type="protein sequence ID" value="KUM99116.1"/>
    <property type="molecule type" value="Genomic_DNA"/>
</dbReference>
<evidence type="ECO:0000313" key="2">
    <source>
        <dbReference type="EMBL" id="KUM99116.1"/>
    </source>
</evidence>
<keyword evidence="3" id="KW-1185">Reference proteome</keyword>
<sequence length="142" mass="15385">MLVRDNLDTHKHARPRAFPDSSRCSPTAANSHFAGCVDVAHPPRFTLSLSKSLNCGGRSAMPRSAPRRTTKSTGSTPRTAVRLMSESIPSLAIAPLYQCSPIHPKLSSVTVATPLLIDPRAHVGLRPSKVMLDHRESGRCRP</sequence>
<organism evidence="2 3">
    <name type="scientific">Streptomyces yokosukanensis</name>
    <dbReference type="NCBI Taxonomy" id="67386"/>
    <lineage>
        <taxon>Bacteria</taxon>
        <taxon>Bacillati</taxon>
        <taxon>Actinomycetota</taxon>
        <taxon>Actinomycetes</taxon>
        <taxon>Kitasatosporales</taxon>
        <taxon>Streptomycetaceae</taxon>
        <taxon>Streptomyces</taxon>
    </lineage>
</organism>
<gene>
    <name evidence="2" type="ORF">AQI95_40745</name>
</gene>
<evidence type="ECO:0000256" key="1">
    <source>
        <dbReference type="SAM" id="MobiDB-lite"/>
    </source>
</evidence>
<feature type="region of interest" description="Disordered" evidence="1">
    <location>
        <begin position="56"/>
        <end position="79"/>
    </location>
</feature>
<feature type="compositionally biased region" description="Basic and acidic residues" evidence="1">
    <location>
        <begin position="1"/>
        <end position="10"/>
    </location>
</feature>
<reference evidence="2 3" key="1">
    <citation type="submission" date="2015-10" db="EMBL/GenBank/DDBJ databases">
        <title>Draft genome sequence of Streptomyces yokosukanensis DSM 40224, type strain for the species Streptomyces yokosukanensis.</title>
        <authorList>
            <person name="Ruckert C."/>
            <person name="Winkler A."/>
            <person name="Kalinowski J."/>
            <person name="Kampfer P."/>
            <person name="Glaeser S."/>
        </authorList>
    </citation>
    <scope>NUCLEOTIDE SEQUENCE [LARGE SCALE GENOMIC DNA]</scope>
    <source>
        <strain evidence="2 3">DSM 40224</strain>
    </source>
</reference>